<protein>
    <submittedName>
        <fullName evidence="6">Transcriptional regulator HexR</fullName>
    </submittedName>
</protein>
<dbReference type="PANTHER" id="PTHR30514:SF1">
    <property type="entry name" value="HTH-TYPE TRANSCRIPTIONAL REGULATOR HEXR-RELATED"/>
    <property type="match status" value="1"/>
</dbReference>
<accession>A0AA94EF98</accession>
<evidence type="ECO:0000256" key="3">
    <source>
        <dbReference type="ARBA" id="ARBA00023163"/>
    </source>
</evidence>
<sequence length="286" mass="31064">MNIVQTVRERLPDLSKNEYKVAQVVLNDPEAIIHTSTATLAQTAAVSEPTINRFCRRIGCKGFPDFKLQLAQQLAKGTSYVNSQINDDDSVADVTDKIFAATQSALATAREKIDRDAVEATINCLVEARKISFFGYGASASVAHDAQNKFARFTTPAIYSDDHLVQKVAAINSLPGDVVLCFSHTGRTKMLCEIAQLAHENGATVIGITAKDSPLAKFCHIVVSTEVPEDTDHYMPMASRIAQMVLIDAIVAGFALAHGDDMKQRLARVKAGLKDSRYPANPSNNK</sequence>
<dbReference type="SUPFAM" id="SSF46689">
    <property type="entry name" value="Homeodomain-like"/>
    <property type="match status" value="1"/>
</dbReference>
<feature type="domain" description="HTH rpiR-type" evidence="4">
    <location>
        <begin position="1"/>
        <end position="77"/>
    </location>
</feature>
<feature type="domain" description="SIS" evidence="5">
    <location>
        <begin position="121"/>
        <end position="260"/>
    </location>
</feature>
<dbReference type="InterPro" id="IPR036388">
    <property type="entry name" value="WH-like_DNA-bd_sf"/>
</dbReference>
<dbReference type="Gene3D" id="3.40.50.10490">
    <property type="entry name" value="Glucose-6-phosphate isomerase like protein, domain 1"/>
    <property type="match status" value="1"/>
</dbReference>
<dbReference type="Proteomes" id="UP000286680">
    <property type="component" value="Unassembled WGS sequence"/>
</dbReference>
<keyword evidence="2" id="KW-0238">DNA-binding</keyword>
<dbReference type="PROSITE" id="PS51464">
    <property type="entry name" value="SIS"/>
    <property type="match status" value="1"/>
</dbReference>
<dbReference type="GO" id="GO:0003700">
    <property type="term" value="F:DNA-binding transcription factor activity"/>
    <property type="evidence" value="ECO:0007669"/>
    <property type="project" value="InterPro"/>
</dbReference>
<dbReference type="SUPFAM" id="SSF53697">
    <property type="entry name" value="SIS domain"/>
    <property type="match status" value="1"/>
</dbReference>
<dbReference type="InterPro" id="IPR046348">
    <property type="entry name" value="SIS_dom_sf"/>
</dbReference>
<dbReference type="GO" id="GO:0003677">
    <property type="term" value="F:DNA binding"/>
    <property type="evidence" value="ECO:0007669"/>
    <property type="project" value="UniProtKB-KW"/>
</dbReference>
<dbReference type="RefSeq" id="WP_105306548.1">
    <property type="nucleotide sequence ID" value="NZ_PIPS01000002.1"/>
</dbReference>
<dbReference type="InterPro" id="IPR001347">
    <property type="entry name" value="SIS_dom"/>
</dbReference>
<evidence type="ECO:0000313" key="7">
    <source>
        <dbReference type="Proteomes" id="UP000286680"/>
    </source>
</evidence>
<dbReference type="InterPro" id="IPR035472">
    <property type="entry name" value="RpiR-like_SIS"/>
</dbReference>
<evidence type="ECO:0000256" key="2">
    <source>
        <dbReference type="ARBA" id="ARBA00023125"/>
    </source>
</evidence>
<evidence type="ECO:0000259" key="4">
    <source>
        <dbReference type="PROSITE" id="PS51071"/>
    </source>
</evidence>
<organism evidence="6 7">
    <name type="scientific">Idiomarina aquatica</name>
    <dbReference type="NCBI Taxonomy" id="1327752"/>
    <lineage>
        <taxon>Bacteria</taxon>
        <taxon>Pseudomonadati</taxon>
        <taxon>Pseudomonadota</taxon>
        <taxon>Gammaproteobacteria</taxon>
        <taxon>Alteromonadales</taxon>
        <taxon>Idiomarinaceae</taxon>
        <taxon>Idiomarina</taxon>
    </lineage>
</organism>
<dbReference type="InterPro" id="IPR000281">
    <property type="entry name" value="HTH_RpiR"/>
</dbReference>
<gene>
    <name evidence="6" type="ORF">CWE23_08600</name>
</gene>
<dbReference type="EMBL" id="PIPS01000002">
    <property type="protein sequence ID" value="RUO43397.1"/>
    <property type="molecule type" value="Genomic_DNA"/>
</dbReference>
<keyword evidence="7" id="KW-1185">Reference proteome</keyword>
<dbReference type="InterPro" id="IPR009057">
    <property type="entry name" value="Homeodomain-like_sf"/>
</dbReference>
<dbReference type="GO" id="GO:0097367">
    <property type="term" value="F:carbohydrate derivative binding"/>
    <property type="evidence" value="ECO:0007669"/>
    <property type="project" value="InterPro"/>
</dbReference>
<evidence type="ECO:0000313" key="6">
    <source>
        <dbReference type="EMBL" id="RUO43397.1"/>
    </source>
</evidence>
<keyword evidence="1" id="KW-0805">Transcription regulation</keyword>
<evidence type="ECO:0000256" key="1">
    <source>
        <dbReference type="ARBA" id="ARBA00023015"/>
    </source>
</evidence>
<dbReference type="AlphaFoldDB" id="A0AA94EF98"/>
<comment type="caution">
    <text evidence="6">The sequence shown here is derived from an EMBL/GenBank/DDBJ whole genome shotgun (WGS) entry which is preliminary data.</text>
</comment>
<dbReference type="CDD" id="cd05013">
    <property type="entry name" value="SIS_RpiR"/>
    <property type="match status" value="1"/>
</dbReference>
<proteinExistence type="predicted"/>
<keyword evidence="3" id="KW-0804">Transcription</keyword>
<dbReference type="NCBIfam" id="NF008451">
    <property type="entry name" value="PRK11302.1"/>
    <property type="match status" value="1"/>
</dbReference>
<name>A0AA94EF98_9GAMM</name>
<dbReference type="PROSITE" id="PS51071">
    <property type="entry name" value="HTH_RPIR"/>
    <property type="match status" value="1"/>
</dbReference>
<dbReference type="FunFam" id="1.10.10.10:FF:000060">
    <property type="entry name" value="DNA-binding transcriptional regulator HexR"/>
    <property type="match status" value="1"/>
</dbReference>
<dbReference type="InterPro" id="IPR047640">
    <property type="entry name" value="RpiR-like"/>
</dbReference>
<evidence type="ECO:0000259" key="5">
    <source>
        <dbReference type="PROSITE" id="PS51464"/>
    </source>
</evidence>
<reference evidence="7" key="1">
    <citation type="journal article" date="2018" name="Front. Microbiol.">
        <title>Genome-Based Analysis Reveals the Taxonomy and Diversity of the Family Idiomarinaceae.</title>
        <authorList>
            <person name="Liu Y."/>
            <person name="Lai Q."/>
            <person name="Shao Z."/>
        </authorList>
    </citation>
    <scope>NUCLEOTIDE SEQUENCE [LARGE SCALE GENOMIC DNA]</scope>
    <source>
        <strain evidence="7">SN-14</strain>
    </source>
</reference>
<dbReference type="PANTHER" id="PTHR30514">
    <property type="entry name" value="GLUCOKINASE"/>
    <property type="match status" value="1"/>
</dbReference>
<dbReference type="GO" id="GO:1901135">
    <property type="term" value="P:carbohydrate derivative metabolic process"/>
    <property type="evidence" value="ECO:0007669"/>
    <property type="project" value="InterPro"/>
</dbReference>
<dbReference type="Gene3D" id="1.10.10.10">
    <property type="entry name" value="Winged helix-like DNA-binding domain superfamily/Winged helix DNA-binding domain"/>
    <property type="match status" value="1"/>
</dbReference>
<dbReference type="Pfam" id="PF01380">
    <property type="entry name" value="SIS"/>
    <property type="match status" value="1"/>
</dbReference>
<dbReference type="Pfam" id="PF01418">
    <property type="entry name" value="HTH_6"/>
    <property type="match status" value="1"/>
</dbReference>